<dbReference type="RefSeq" id="WP_013619560.1">
    <property type="nucleotide sequence ID" value="NC_015165.1"/>
</dbReference>
<feature type="region of interest" description="Disordered" evidence="1">
    <location>
        <begin position="34"/>
        <end position="61"/>
    </location>
</feature>
<dbReference type="EMBL" id="CP002531">
    <property type="protein sequence ID" value="ADY38207.1"/>
    <property type="molecule type" value="Genomic_DNA"/>
</dbReference>
<dbReference type="HOGENOM" id="CLU_1792585_0_0_10"/>
<dbReference type="Proteomes" id="UP000007486">
    <property type="component" value="Plasmid pBACSA01"/>
</dbReference>
<dbReference type="AlphaFoldDB" id="F0R986"/>
<accession>F0R986</accession>
<evidence type="ECO:0000313" key="2">
    <source>
        <dbReference type="EMBL" id="ADY38207.1"/>
    </source>
</evidence>
<reference evidence="2 3" key="2">
    <citation type="submission" date="2011-02" db="EMBL/GenBank/DDBJ databases">
        <title>The complete sequence of plasmid1 of Bacteroides salanitronis DSM 18170.</title>
        <authorList>
            <consortium name="US DOE Joint Genome Institute (JGI-PGF)"/>
            <person name="Lucas S."/>
            <person name="Copeland A."/>
            <person name="Lapidus A."/>
            <person name="Goodwin L."/>
            <person name="Pitluck S."/>
            <person name="Kyrpides N."/>
            <person name="Mavromatis K."/>
            <person name="Ivanova N."/>
            <person name="Mikhailova N."/>
            <person name="Teshima H."/>
            <person name="Misra M."/>
            <person name="Detter J.C."/>
            <person name="Han C."/>
            <person name="Larimer F."/>
            <person name="Land M."/>
            <person name="Hauser L."/>
            <person name="Markowitz V."/>
            <person name="Cheng J.-F."/>
            <person name="Hugenholtz P."/>
            <person name="Woyke T."/>
            <person name="Wu D."/>
            <person name="Gronow S."/>
            <person name="Wellnitz S."/>
            <person name="Brambilla E."/>
            <person name="Klenk H.-P."/>
            <person name="Eisen J.A."/>
        </authorList>
    </citation>
    <scope>NUCLEOTIDE SEQUENCE [LARGE SCALE GENOMIC DNA]</scope>
    <source>
        <strain evidence="2 3">DSM 18170</strain>
        <plasmid evidence="2 3">pBACSA01</plasmid>
    </source>
</reference>
<reference evidence="3" key="1">
    <citation type="journal article" date="2011" name="Stand. Genomic Sci.">
        <title>Complete genome sequence of Bacteroides salanitronis type strain (BL78).</title>
        <authorList>
            <person name="Gronow S."/>
            <person name="Held B."/>
            <person name="Lucas S."/>
            <person name="Lapidus A."/>
            <person name="Del Rio T.G."/>
            <person name="Nolan M."/>
            <person name="Tice H."/>
            <person name="Deshpande S."/>
            <person name="Cheng J.F."/>
            <person name="Pitluck S."/>
            <person name="Liolios K."/>
            <person name="Pagani I."/>
            <person name="Ivanova N."/>
            <person name="Mavromatis K."/>
            <person name="Pati A."/>
            <person name="Tapia R."/>
            <person name="Han C."/>
            <person name="Goodwin L."/>
            <person name="Chen A."/>
            <person name="Palaniappan K."/>
            <person name="Land M."/>
            <person name="Hauser L."/>
            <person name="Chang Y.J."/>
            <person name="Jeffries C.D."/>
            <person name="Brambilla E.M."/>
            <person name="Rohde M."/>
            <person name="Goker M."/>
            <person name="Detter J.C."/>
            <person name="Woyke T."/>
            <person name="Bristow J."/>
            <person name="Markowitz V."/>
            <person name="Hugenholtz P."/>
            <person name="Kyrpides N.C."/>
            <person name="Klenk H.P."/>
            <person name="Eisen J.A."/>
        </authorList>
    </citation>
    <scope>NUCLEOTIDE SEQUENCE [LARGE SCALE GENOMIC DNA]</scope>
    <source>
        <strain evidence="3">DSM 18170</strain>
    </source>
</reference>
<evidence type="ECO:0000256" key="1">
    <source>
        <dbReference type="SAM" id="MobiDB-lite"/>
    </source>
</evidence>
<name>F0R986_PHOSB</name>
<gene>
    <name evidence="2" type="ordered locus">Bacsa_3686</name>
</gene>
<organism evidence="2 3">
    <name type="scientific">Phocaeicola salanitronis (strain DSM 18170 / JCM 13657 / CCUG 60908 / BL78)</name>
    <name type="common">Bacteroides salanitronis</name>
    <dbReference type="NCBI Taxonomy" id="667015"/>
    <lineage>
        <taxon>Bacteria</taxon>
        <taxon>Pseudomonadati</taxon>
        <taxon>Bacteroidota</taxon>
        <taxon>Bacteroidia</taxon>
        <taxon>Bacteroidales</taxon>
        <taxon>Bacteroidaceae</taxon>
        <taxon>Phocaeicola</taxon>
    </lineage>
</organism>
<proteinExistence type="predicted"/>
<sequence length="139" mass="15696">MSEKLRKKTDTDASTSSKSIMAIASLLRNGAVEQASAYSDGQTENENQTVDDSSDDFKQVNNESDSMSLEELVKVIKAKEYTCKDVIYVDSELKEIFSLLKAKLKIPISPLVSYIIEDWVSKHEKQIIDLINSKKNRFL</sequence>
<keyword evidence="3" id="KW-1185">Reference proteome</keyword>
<keyword evidence="2" id="KW-0614">Plasmid</keyword>
<dbReference type="KEGG" id="bsa:Bacsa_3686"/>
<feature type="compositionally biased region" description="Polar residues" evidence="1">
    <location>
        <begin position="36"/>
        <end position="51"/>
    </location>
</feature>
<geneLocation type="plasmid" evidence="2 3">
    <name>pBACSA01</name>
</geneLocation>
<protein>
    <submittedName>
        <fullName evidence="2">Uncharacterized protein</fullName>
    </submittedName>
</protein>
<evidence type="ECO:0000313" key="3">
    <source>
        <dbReference type="Proteomes" id="UP000007486"/>
    </source>
</evidence>
<dbReference type="OrthoDB" id="1047519at2"/>